<evidence type="ECO:0000256" key="2">
    <source>
        <dbReference type="ARBA" id="ARBA00007613"/>
    </source>
</evidence>
<proteinExistence type="inferred from homology"/>
<evidence type="ECO:0000313" key="10">
    <source>
        <dbReference type="Proteomes" id="UP000286246"/>
    </source>
</evidence>
<gene>
    <name evidence="9" type="ORF">DFQ12_5028</name>
</gene>
<dbReference type="RefSeq" id="WP_167457349.1">
    <property type="nucleotide sequence ID" value="NZ_RAPY01000006.1"/>
</dbReference>
<evidence type="ECO:0000256" key="8">
    <source>
        <dbReference type="SAM" id="SignalP"/>
    </source>
</evidence>
<reference evidence="9 10" key="1">
    <citation type="submission" date="2018-09" db="EMBL/GenBank/DDBJ databases">
        <title>Genomic Encyclopedia of Type Strains, Phase III (KMG-III): the genomes of soil and plant-associated and newly described type strains.</title>
        <authorList>
            <person name="Whitman W."/>
        </authorList>
    </citation>
    <scope>NUCLEOTIDE SEQUENCE [LARGE SCALE GENOMIC DNA]</scope>
    <source>
        <strain evidence="9 10">CECT 7938</strain>
    </source>
</reference>
<evidence type="ECO:0000256" key="6">
    <source>
        <dbReference type="ARBA" id="ARBA00023136"/>
    </source>
</evidence>
<comment type="similarity">
    <text evidence="2">Belongs to the outer membrane factor (OMF) (TC 1.B.17) family.</text>
</comment>
<dbReference type="InterPro" id="IPR003423">
    <property type="entry name" value="OMP_efflux"/>
</dbReference>
<dbReference type="AlphaFoldDB" id="A0A420AJ87"/>
<accession>A0A420AJ87</accession>
<dbReference type="InterPro" id="IPR051906">
    <property type="entry name" value="TolC-like"/>
</dbReference>
<keyword evidence="3" id="KW-0813">Transport</keyword>
<evidence type="ECO:0000256" key="7">
    <source>
        <dbReference type="ARBA" id="ARBA00023237"/>
    </source>
</evidence>
<keyword evidence="5" id="KW-0812">Transmembrane</keyword>
<keyword evidence="8" id="KW-0732">Signal</keyword>
<evidence type="ECO:0000256" key="4">
    <source>
        <dbReference type="ARBA" id="ARBA00022452"/>
    </source>
</evidence>
<dbReference type="SUPFAM" id="SSF56954">
    <property type="entry name" value="Outer membrane efflux proteins (OEP)"/>
    <property type="match status" value="1"/>
</dbReference>
<dbReference type="Pfam" id="PF02321">
    <property type="entry name" value="OEP"/>
    <property type="match status" value="2"/>
</dbReference>
<dbReference type="EMBL" id="RAPY01000006">
    <property type="protein sequence ID" value="RKE44551.1"/>
    <property type="molecule type" value="Genomic_DNA"/>
</dbReference>
<feature type="chain" id="PRO_5019193487" evidence="8">
    <location>
        <begin position="23"/>
        <end position="441"/>
    </location>
</feature>
<feature type="signal peptide" evidence="8">
    <location>
        <begin position="1"/>
        <end position="22"/>
    </location>
</feature>
<keyword evidence="7" id="KW-0998">Cell outer membrane</keyword>
<keyword evidence="4" id="KW-1134">Transmembrane beta strand</keyword>
<dbReference type="PANTHER" id="PTHR30026:SF20">
    <property type="entry name" value="OUTER MEMBRANE PROTEIN TOLC"/>
    <property type="match status" value="1"/>
</dbReference>
<dbReference type="PANTHER" id="PTHR30026">
    <property type="entry name" value="OUTER MEMBRANE PROTEIN TOLC"/>
    <property type="match status" value="1"/>
</dbReference>
<name>A0A420AJ87_SPHD1</name>
<dbReference type="GO" id="GO:0015288">
    <property type="term" value="F:porin activity"/>
    <property type="evidence" value="ECO:0007669"/>
    <property type="project" value="TreeGrafter"/>
</dbReference>
<comment type="caution">
    <text evidence="9">The sequence shown here is derived from an EMBL/GenBank/DDBJ whole genome shotgun (WGS) entry which is preliminary data.</text>
</comment>
<dbReference type="GO" id="GO:0009279">
    <property type="term" value="C:cell outer membrane"/>
    <property type="evidence" value="ECO:0007669"/>
    <property type="project" value="UniProtKB-SubCell"/>
</dbReference>
<dbReference type="Proteomes" id="UP000286246">
    <property type="component" value="Unassembled WGS sequence"/>
</dbReference>
<protein>
    <submittedName>
        <fullName evidence="9">Outer membrane protein</fullName>
    </submittedName>
</protein>
<dbReference type="GO" id="GO:1990281">
    <property type="term" value="C:efflux pump complex"/>
    <property type="evidence" value="ECO:0007669"/>
    <property type="project" value="TreeGrafter"/>
</dbReference>
<dbReference type="Gene3D" id="1.20.1600.10">
    <property type="entry name" value="Outer membrane efflux proteins (OEP)"/>
    <property type="match status" value="1"/>
</dbReference>
<keyword evidence="10" id="KW-1185">Reference proteome</keyword>
<dbReference type="GO" id="GO:0015562">
    <property type="term" value="F:efflux transmembrane transporter activity"/>
    <property type="evidence" value="ECO:0007669"/>
    <property type="project" value="InterPro"/>
</dbReference>
<organism evidence="9 10">
    <name type="scientific">Sphingobacterium detergens</name>
    <dbReference type="NCBI Taxonomy" id="1145106"/>
    <lineage>
        <taxon>Bacteria</taxon>
        <taxon>Pseudomonadati</taxon>
        <taxon>Bacteroidota</taxon>
        <taxon>Sphingobacteriia</taxon>
        <taxon>Sphingobacteriales</taxon>
        <taxon>Sphingobacteriaceae</taxon>
        <taxon>Sphingobacterium</taxon>
    </lineage>
</organism>
<comment type="subcellular location">
    <subcellularLocation>
        <location evidence="1">Cell outer membrane</location>
    </subcellularLocation>
</comment>
<sequence length="441" mass="50348">MKKTIGLSVLFVLMCVHVIAQKAWTLQECIDYAVVHNLPIKQQDVKAAIKELDQEMAIRERLPSINGYVNGYTTFGHSQDVFGTIRRNDNMNSNMGINSEITLYQYNYFRNQAKKAASEAEQERIEMEILKRDLTVRVMESYLESLLTKALVTTQDSAIRFSMQLLQKAEKSTAIGTTAQSVVAEAKSNLSRERQQYQQYHKELQKSVLKLAQLLNFVDYKKLILADPMLENDLSSYKVYPDLMSIREEAYLHNPTLNKYRGQIEQLAIESKLIKSALYPTVKGSASLGSTYFNAFKAPGERSFFIQSKDNFAQQLAVTVSVPIFNKGKTKRQLQQVALNRQAIELSSENEKLLHQQILDKLLLELEENKQLYTIAQEASAATGQSLMYTLRSFEAGKVSIYDINTSKNNLMKADTETIRAKYNVLFNQIMLQYQIYGDIN</sequence>
<evidence type="ECO:0000256" key="5">
    <source>
        <dbReference type="ARBA" id="ARBA00022692"/>
    </source>
</evidence>
<evidence type="ECO:0000313" key="9">
    <source>
        <dbReference type="EMBL" id="RKE44551.1"/>
    </source>
</evidence>
<evidence type="ECO:0000256" key="1">
    <source>
        <dbReference type="ARBA" id="ARBA00004442"/>
    </source>
</evidence>
<evidence type="ECO:0000256" key="3">
    <source>
        <dbReference type="ARBA" id="ARBA00022448"/>
    </source>
</evidence>
<keyword evidence="6" id="KW-0472">Membrane</keyword>